<evidence type="ECO:0000313" key="1">
    <source>
        <dbReference type="EMBL" id="UUO68475.1"/>
    </source>
</evidence>
<organism evidence="1 2">
    <name type="scientific">Bradyrhizobium betae</name>
    <dbReference type="NCBI Taxonomy" id="244734"/>
    <lineage>
        <taxon>Bacteria</taxon>
        <taxon>Pseudomonadati</taxon>
        <taxon>Pseudomonadota</taxon>
        <taxon>Alphaproteobacteria</taxon>
        <taxon>Hyphomicrobiales</taxon>
        <taxon>Nitrobacteraceae</taxon>
        <taxon>Bradyrhizobium</taxon>
    </lineage>
</organism>
<dbReference type="RefSeq" id="WP_257175413.1">
    <property type="nucleotide sequence ID" value="NZ_CP028989.1"/>
</dbReference>
<reference evidence="1" key="1">
    <citation type="submission" date="2018-04" db="EMBL/GenBank/DDBJ databases">
        <title>Genomes of Endosymbiotic and Endophytic Bradyrhizobium Publication status.</title>
        <authorList>
            <person name="Guha S."/>
            <person name="Jorrin B."/>
            <person name="Sarkar M."/>
            <person name="Poole P.S."/>
            <person name="DasGupta M."/>
        </authorList>
    </citation>
    <scope>NUCLEOTIDE SEQUENCE</scope>
    <source>
        <strain evidence="1">WBOS16</strain>
    </source>
</reference>
<proteinExistence type="predicted"/>
<dbReference type="EMBL" id="CP028989">
    <property type="protein sequence ID" value="UUO68475.1"/>
    <property type="molecule type" value="Genomic_DNA"/>
</dbReference>
<protein>
    <submittedName>
        <fullName evidence="1">Uncharacterized protein</fullName>
    </submittedName>
</protein>
<evidence type="ECO:0000313" key="2">
    <source>
        <dbReference type="Proteomes" id="UP001058872"/>
    </source>
</evidence>
<dbReference type="AlphaFoldDB" id="A0AAE9SRN1"/>
<sequence length="125" mass="13638">MRRLIILGAAFAAAIIVEEATLGGVLGQSPSACRAMGGKPAPAAGRCVMPVCYWLGNCGHWAYPPQWLDRLKPGDKVSKVVFWLGEPLQRDGEYLSWSCGKAYADSFRVVIRDKRLVAIEPCKSD</sequence>
<name>A0AAE9SRN1_9BRAD</name>
<gene>
    <name evidence="1" type="ORF">DCM83_26865</name>
</gene>
<dbReference type="Proteomes" id="UP001058872">
    <property type="component" value="Chromosome"/>
</dbReference>
<accession>A0AAE9SRN1</accession>